<comment type="caution">
    <text evidence="2">The sequence shown here is derived from an EMBL/GenBank/DDBJ whole genome shotgun (WGS) entry which is preliminary data.</text>
</comment>
<dbReference type="RefSeq" id="WP_200065717.1">
    <property type="nucleotide sequence ID" value="NZ_JAEHFW010000001.1"/>
</dbReference>
<keyword evidence="3" id="KW-1185">Reference proteome</keyword>
<dbReference type="Proteomes" id="UP000613193">
    <property type="component" value="Unassembled WGS sequence"/>
</dbReference>
<feature type="chain" id="PRO_5037741251" evidence="1">
    <location>
        <begin position="20"/>
        <end position="216"/>
    </location>
</feature>
<gene>
    <name evidence="2" type="ORF">I5M19_08200</name>
</gene>
<keyword evidence="1" id="KW-0732">Signal</keyword>
<reference evidence="2" key="1">
    <citation type="submission" date="2020-12" db="EMBL/GenBank/DDBJ databases">
        <title>Bacterial novel species Mucilaginibacter sp. SD-g isolated from soil.</title>
        <authorList>
            <person name="Jung H.-Y."/>
        </authorList>
    </citation>
    <scope>NUCLEOTIDE SEQUENCE</scope>
    <source>
        <strain evidence="2">SD-g</strain>
    </source>
</reference>
<organism evidence="2 3">
    <name type="scientific">Mucilaginibacter segetis</name>
    <dbReference type="NCBI Taxonomy" id="2793071"/>
    <lineage>
        <taxon>Bacteria</taxon>
        <taxon>Pseudomonadati</taxon>
        <taxon>Bacteroidota</taxon>
        <taxon>Sphingobacteriia</taxon>
        <taxon>Sphingobacteriales</taxon>
        <taxon>Sphingobacteriaceae</taxon>
        <taxon>Mucilaginibacter</taxon>
    </lineage>
</organism>
<accession>A0A934UM52</accession>
<feature type="signal peptide" evidence="1">
    <location>
        <begin position="1"/>
        <end position="19"/>
    </location>
</feature>
<dbReference type="EMBL" id="JAEHFW010000001">
    <property type="protein sequence ID" value="MBK0379283.1"/>
    <property type="molecule type" value="Genomic_DNA"/>
</dbReference>
<name>A0A934UM52_9SPHI</name>
<evidence type="ECO:0000256" key="1">
    <source>
        <dbReference type="SAM" id="SignalP"/>
    </source>
</evidence>
<sequence length="216" mass="24812">MKKLLIILLLSGAVSTAKAQFIVGTVVKKVIKAIDLKIQRLQNETIWLQNAQKQIENELSRIRLGQIAGWSQDQETLYSGYYHELWQIKSYISGYQRIKNLARKQAALVSRYQQAWALFRGDKHFSADELNHMQAVYSGILETSLKNLEEIMALASAGRSQMSDAERLELINQAGDHLDENYNDLKQFNAQNQLLSLRRATDLNELQTLKKYYGLH</sequence>
<evidence type="ECO:0000313" key="2">
    <source>
        <dbReference type="EMBL" id="MBK0379283.1"/>
    </source>
</evidence>
<evidence type="ECO:0000313" key="3">
    <source>
        <dbReference type="Proteomes" id="UP000613193"/>
    </source>
</evidence>
<proteinExistence type="predicted"/>
<protein>
    <submittedName>
        <fullName evidence="2">Conjugal transfer protein TraI</fullName>
    </submittedName>
</protein>
<dbReference type="AlphaFoldDB" id="A0A934UM52"/>